<keyword evidence="3" id="KW-1185">Reference proteome</keyword>
<name>A0ABP7B296_9PSEU</name>
<keyword evidence="1" id="KW-1133">Transmembrane helix</keyword>
<evidence type="ECO:0000313" key="2">
    <source>
        <dbReference type="EMBL" id="GAA3645667.1"/>
    </source>
</evidence>
<proteinExistence type="predicted"/>
<sequence length="103" mass="11186">MTVGLPEDEQRELDDIEQRLAEDAPDFAAKLAKAPPRYRLLPAARVLRLAGLLLIYVLGLVTVMTGVSLSSPVLVALGAAMTAFGPVVMIVEAWRGREKQDQD</sequence>
<protein>
    <recommendedName>
        <fullName evidence="4">DUF3040 domain-containing protein</fullName>
    </recommendedName>
</protein>
<evidence type="ECO:0008006" key="4">
    <source>
        <dbReference type="Google" id="ProtNLM"/>
    </source>
</evidence>
<organism evidence="2 3">
    <name type="scientific">Lentzea roselyniae</name>
    <dbReference type="NCBI Taxonomy" id="531940"/>
    <lineage>
        <taxon>Bacteria</taxon>
        <taxon>Bacillati</taxon>
        <taxon>Actinomycetota</taxon>
        <taxon>Actinomycetes</taxon>
        <taxon>Pseudonocardiales</taxon>
        <taxon>Pseudonocardiaceae</taxon>
        <taxon>Lentzea</taxon>
    </lineage>
</organism>
<evidence type="ECO:0000256" key="1">
    <source>
        <dbReference type="SAM" id="Phobius"/>
    </source>
</evidence>
<dbReference type="Pfam" id="PF11239">
    <property type="entry name" value="DUF3040"/>
    <property type="match status" value="1"/>
</dbReference>
<feature type="transmembrane region" description="Helical" evidence="1">
    <location>
        <begin position="46"/>
        <end position="67"/>
    </location>
</feature>
<dbReference type="InterPro" id="IPR021401">
    <property type="entry name" value="DUF3040"/>
</dbReference>
<keyword evidence="1" id="KW-0812">Transmembrane</keyword>
<reference evidence="3" key="1">
    <citation type="journal article" date="2019" name="Int. J. Syst. Evol. Microbiol.">
        <title>The Global Catalogue of Microorganisms (GCM) 10K type strain sequencing project: providing services to taxonomists for standard genome sequencing and annotation.</title>
        <authorList>
            <consortium name="The Broad Institute Genomics Platform"/>
            <consortium name="The Broad Institute Genome Sequencing Center for Infectious Disease"/>
            <person name="Wu L."/>
            <person name="Ma J."/>
        </authorList>
    </citation>
    <scope>NUCLEOTIDE SEQUENCE [LARGE SCALE GENOMIC DNA]</scope>
    <source>
        <strain evidence="3">JCM 17494</strain>
    </source>
</reference>
<comment type="caution">
    <text evidence="2">The sequence shown here is derived from an EMBL/GenBank/DDBJ whole genome shotgun (WGS) entry which is preliminary data.</text>
</comment>
<accession>A0ABP7B296</accession>
<evidence type="ECO:0000313" key="3">
    <source>
        <dbReference type="Proteomes" id="UP001500711"/>
    </source>
</evidence>
<dbReference type="EMBL" id="BAABBE010000009">
    <property type="protein sequence ID" value="GAA3645667.1"/>
    <property type="molecule type" value="Genomic_DNA"/>
</dbReference>
<feature type="transmembrane region" description="Helical" evidence="1">
    <location>
        <begin position="73"/>
        <end position="94"/>
    </location>
</feature>
<keyword evidence="1" id="KW-0472">Membrane</keyword>
<gene>
    <name evidence="2" type="ORF">GCM10022267_35450</name>
</gene>
<dbReference type="Proteomes" id="UP001500711">
    <property type="component" value="Unassembled WGS sequence"/>
</dbReference>